<accession>A0A5E4M4N8</accession>
<dbReference type="AlphaFoldDB" id="A0A5E4M4N8"/>
<evidence type="ECO:0000313" key="2">
    <source>
        <dbReference type="Proteomes" id="UP000325440"/>
    </source>
</evidence>
<keyword evidence="2" id="KW-1185">Reference proteome</keyword>
<name>A0A5E4M4N8_9HEMI</name>
<dbReference type="EMBL" id="CABPRJ010000029">
    <property type="protein sequence ID" value="VVC26280.1"/>
    <property type="molecule type" value="Genomic_DNA"/>
</dbReference>
<proteinExistence type="predicted"/>
<organism evidence="1 2">
    <name type="scientific">Cinara cedri</name>
    <dbReference type="NCBI Taxonomy" id="506608"/>
    <lineage>
        <taxon>Eukaryota</taxon>
        <taxon>Metazoa</taxon>
        <taxon>Ecdysozoa</taxon>
        <taxon>Arthropoda</taxon>
        <taxon>Hexapoda</taxon>
        <taxon>Insecta</taxon>
        <taxon>Pterygota</taxon>
        <taxon>Neoptera</taxon>
        <taxon>Paraneoptera</taxon>
        <taxon>Hemiptera</taxon>
        <taxon>Sternorrhyncha</taxon>
        <taxon>Aphidomorpha</taxon>
        <taxon>Aphidoidea</taxon>
        <taxon>Aphididae</taxon>
        <taxon>Lachninae</taxon>
        <taxon>Cinara</taxon>
    </lineage>
</organism>
<protein>
    <submittedName>
        <fullName evidence="1">Uncharacterized protein</fullName>
    </submittedName>
</protein>
<gene>
    <name evidence="1" type="ORF">CINCED_3A006821</name>
</gene>
<dbReference type="Proteomes" id="UP000325440">
    <property type="component" value="Unassembled WGS sequence"/>
</dbReference>
<evidence type="ECO:0000313" key="1">
    <source>
        <dbReference type="EMBL" id="VVC26280.1"/>
    </source>
</evidence>
<sequence>MDTFDMLHDLQTQCMNLIPPDAGMEVYCRQLVKTENGHKYMQLGQVIDKELKAIREYGLWLLIMEKKASICRSMRYLLPIVWHGMISTMSKHDTGNGNPEILRKLLDKVEMKLSTEKRVEEINRYINSGDGGVYPNADADDLNSLVVFVDKIRYLVELLRPFINNLEHFDKFKTVYEVMLSIKMVHAASSFLNLLLFVFAATNSVYKSQCCSTDDRDVFATMIAAGGQRVINVVPMTKGEINKLYAEVRKDFELLYVRFSTANTDSHRTMDMSIIFYHSLNKYRDPHVWRLIGDEIVMEQSQCSTSTQLNNVMSNADREIVSRGAELTTVVQNAIECHILVYVNLLVRMLHSIVRVFAADVNEIQRWLETLEMHKNLGNYVSWSMEKLISSFYMFHGGMKSYGIAKDIFDGTNGDVNELYRVTDTAEMKTVIRVYLTYGVRLIGLAVDNFVSCNFTDFISKDERTDVRRVLDDIWNILTSSGTPLGDNVVKMLTEWYDRGQQVYGQSCYSGSQHLPEYLNTFTDNMNRATLFDEYTITLGWLMDRMEGLYNDLLRDLDLAEMFY</sequence>
<reference evidence="1 2" key="1">
    <citation type="submission" date="2019-08" db="EMBL/GenBank/DDBJ databases">
        <authorList>
            <person name="Alioto T."/>
            <person name="Alioto T."/>
            <person name="Gomez Garrido J."/>
        </authorList>
    </citation>
    <scope>NUCLEOTIDE SEQUENCE [LARGE SCALE GENOMIC DNA]</scope>
</reference>
<dbReference type="OrthoDB" id="6607600at2759"/>